<dbReference type="GO" id="GO:0006272">
    <property type="term" value="P:leading strand elongation"/>
    <property type="evidence" value="ECO:0007669"/>
    <property type="project" value="TreeGrafter"/>
</dbReference>
<feature type="domain" description="DNA-directed DNA polymerase family B exonuclease" evidence="6">
    <location>
        <begin position="36"/>
        <end position="84"/>
    </location>
</feature>
<dbReference type="EC" id="2.7.7.7" evidence="5"/>
<evidence type="ECO:0000259" key="7">
    <source>
        <dbReference type="Pfam" id="PF22634"/>
    </source>
</evidence>
<dbReference type="InterPro" id="IPR023211">
    <property type="entry name" value="DNA_pol_palm_dom_sf"/>
</dbReference>
<dbReference type="Pfam" id="PF03104">
    <property type="entry name" value="DNA_pol_B_exo1"/>
    <property type="match status" value="1"/>
</dbReference>
<evidence type="ECO:0000313" key="9">
    <source>
        <dbReference type="Proteomes" id="UP000008912"/>
    </source>
</evidence>
<dbReference type="GO" id="GO:0000166">
    <property type="term" value="F:nucleotide binding"/>
    <property type="evidence" value="ECO:0007669"/>
    <property type="project" value="InterPro"/>
</dbReference>
<dbReference type="InterPro" id="IPR012337">
    <property type="entry name" value="RNaseH-like_sf"/>
</dbReference>
<dbReference type="AlphaFoldDB" id="G1M4L8"/>
<dbReference type="GO" id="GO:0000278">
    <property type="term" value="P:mitotic cell cycle"/>
    <property type="evidence" value="ECO:0007669"/>
    <property type="project" value="TreeGrafter"/>
</dbReference>
<reference evidence="8 9" key="1">
    <citation type="journal article" date="2010" name="Nature">
        <title>The sequence and de novo assembly of the giant panda genome.</title>
        <authorList>
            <person name="Li R."/>
            <person name="Fan W."/>
            <person name="Tian G."/>
            <person name="Zhu H."/>
            <person name="He L."/>
            <person name="Cai J."/>
            <person name="Huang Q."/>
            <person name="Cai Q."/>
            <person name="Li B."/>
            <person name="Bai Y."/>
            <person name="Zhang Z."/>
            <person name="Zhang Y."/>
            <person name="Wang W."/>
            <person name="Li J."/>
            <person name="Wei F."/>
            <person name="Li H."/>
            <person name="Jian M."/>
            <person name="Li J."/>
            <person name="Zhang Z."/>
            <person name="Nielsen R."/>
            <person name="Li D."/>
            <person name="Gu W."/>
            <person name="Yang Z."/>
            <person name="Xuan Z."/>
            <person name="Ryder O.A."/>
            <person name="Leung F.C."/>
            <person name="Zhou Y."/>
            <person name="Cao J."/>
            <person name="Sun X."/>
            <person name="Fu Y."/>
            <person name="Fang X."/>
            <person name="Guo X."/>
            <person name="Wang B."/>
            <person name="Hou R."/>
            <person name="Shen F."/>
            <person name="Mu B."/>
            <person name="Ni P."/>
            <person name="Lin R."/>
            <person name="Qian W."/>
            <person name="Wang G."/>
            <person name="Yu C."/>
            <person name="Nie W."/>
            <person name="Wang J."/>
            <person name="Wu Z."/>
            <person name="Liang H."/>
            <person name="Min J."/>
            <person name="Wu Q."/>
            <person name="Cheng S."/>
            <person name="Ruan J."/>
            <person name="Wang M."/>
            <person name="Shi Z."/>
            <person name="Wen M."/>
            <person name="Liu B."/>
            <person name="Ren X."/>
            <person name="Zheng H."/>
            <person name="Dong D."/>
            <person name="Cook K."/>
            <person name="Shan G."/>
            <person name="Zhang H."/>
            <person name="Kosiol C."/>
            <person name="Xie X."/>
            <person name="Lu Z."/>
            <person name="Zheng H."/>
            <person name="Li Y."/>
            <person name="Steiner C.C."/>
            <person name="Lam T.T."/>
            <person name="Lin S."/>
            <person name="Zhang Q."/>
            <person name="Li G."/>
            <person name="Tian J."/>
            <person name="Gong T."/>
            <person name="Liu H."/>
            <person name="Zhang D."/>
            <person name="Fang L."/>
            <person name="Ye C."/>
            <person name="Zhang J."/>
            <person name="Hu W."/>
            <person name="Xu A."/>
            <person name="Ren Y."/>
            <person name="Zhang G."/>
            <person name="Bruford M.W."/>
            <person name="Li Q."/>
            <person name="Ma L."/>
            <person name="Guo Y."/>
            <person name="An N."/>
            <person name="Hu Y."/>
            <person name="Zheng Y."/>
            <person name="Shi Y."/>
            <person name="Li Z."/>
            <person name="Liu Q."/>
            <person name="Chen Y."/>
            <person name="Zhao J."/>
            <person name="Qu N."/>
            <person name="Zhao S."/>
            <person name="Tian F."/>
            <person name="Wang X."/>
            <person name="Wang H."/>
            <person name="Xu L."/>
            <person name="Liu X."/>
            <person name="Vinar T."/>
            <person name="Wang Y."/>
            <person name="Lam T.W."/>
            <person name="Yiu S.M."/>
            <person name="Liu S."/>
            <person name="Zhang H."/>
            <person name="Li D."/>
            <person name="Huang Y."/>
            <person name="Wang X."/>
            <person name="Yang G."/>
            <person name="Jiang Z."/>
            <person name="Wang J."/>
            <person name="Qin N."/>
            <person name="Li L."/>
            <person name="Li J."/>
            <person name="Bolund L."/>
            <person name="Kristiansen K."/>
            <person name="Wong G.K."/>
            <person name="Olson M."/>
            <person name="Zhang X."/>
            <person name="Li S."/>
            <person name="Yang H."/>
            <person name="Wang J."/>
            <person name="Wang J."/>
        </authorList>
    </citation>
    <scope>NUCLEOTIDE SEQUENCE [LARGE SCALE GENOMIC DNA]</scope>
</reference>
<dbReference type="GeneTree" id="ENSGT00390000010194"/>
<keyword evidence="5" id="KW-0235">DNA replication</keyword>
<dbReference type="InterPro" id="IPR006172">
    <property type="entry name" value="DNA-dir_DNA_pol_B"/>
</dbReference>
<evidence type="ECO:0000256" key="5">
    <source>
        <dbReference type="RuleBase" id="RU365029"/>
    </source>
</evidence>
<keyword evidence="5" id="KW-0479">Metal-binding</keyword>
<feature type="domain" description="DNA polymerase epsilon ,catalytic subunit A thumb" evidence="7">
    <location>
        <begin position="594"/>
        <end position="639"/>
    </location>
</feature>
<dbReference type="GO" id="GO:0008622">
    <property type="term" value="C:epsilon DNA polymerase complex"/>
    <property type="evidence" value="ECO:0007669"/>
    <property type="project" value="InterPro"/>
</dbReference>
<organism evidence="8 9">
    <name type="scientific">Ailuropoda melanoleuca</name>
    <name type="common">Giant panda</name>
    <dbReference type="NCBI Taxonomy" id="9646"/>
    <lineage>
        <taxon>Eukaryota</taxon>
        <taxon>Metazoa</taxon>
        <taxon>Chordata</taxon>
        <taxon>Craniata</taxon>
        <taxon>Vertebrata</taxon>
        <taxon>Euteleostomi</taxon>
        <taxon>Mammalia</taxon>
        <taxon>Eutheria</taxon>
        <taxon>Laurasiatheria</taxon>
        <taxon>Carnivora</taxon>
        <taxon>Caniformia</taxon>
        <taxon>Ursidae</taxon>
        <taxon>Ailuropoda</taxon>
    </lineage>
</organism>
<keyword evidence="5" id="KW-0862">Zinc</keyword>
<comment type="catalytic activity">
    <reaction evidence="5">
        <text>DNA(n) + a 2'-deoxyribonucleoside 5'-triphosphate = DNA(n+1) + diphosphate</text>
        <dbReference type="Rhea" id="RHEA:22508"/>
        <dbReference type="Rhea" id="RHEA-COMP:17339"/>
        <dbReference type="Rhea" id="RHEA-COMP:17340"/>
        <dbReference type="ChEBI" id="CHEBI:33019"/>
        <dbReference type="ChEBI" id="CHEBI:61560"/>
        <dbReference type="ChEBI" id="CHEBI:173112"/>
        <dbReference type="EC" id="2.7.7.7"/>
    </reaction>
</comment>
<comment type="similarity">
    <text evidence="1 5">Belongs to the DNA polymerase type-B family.</text>
</comment>
<reference evidence="8" key="2">
    <citation type="submission" date="2025-08" db="UniProtKB">
        <authorList>
            <consortium name="Ensembl"/>
        </authorList>
    </citation>
    <scope>IDENTIFICATION</scope>
</reference>
<dbReference type="InterPro" id="IPR036397">
    <property type="entry name" value="RNaseH_sf"/>
</dbReference>
<dbReference type="Ensembl" id="ENSAMET00000014884.2">
    <property type="protein sequence ID" value="ENSAMEP00000014285.2"/>
    <property type="gene ID" value="ENSAMEG00000013454.2"/>
</dbReference>
<keyword evidence="5" id="KW-0863">Zinc-finger</keyword>
<comment type="function">
    <text evidence="5">DNA polymerase II participates in chromosomal DNA replication.</text>
</comment>
<dbReference type="GO" id="GO:0045004">
    <property type="term" value="P:DNA replication proofreading"/>
    <property type="evidence" value="ECO:0007669"/>
    <property type="project" value="TreeGrafter"/>
</dbReference>
<comment type="cofactor">
    <cofactor evidence="5">
        <name>[4Fe-4S] cluster</name>
        <dbReference type="ChEBI" id="CHEBI:49883"/>
    </cofactor>
</comment>
<keyword evidence="5" id="KW-0408">Iron</keyword>
<dbReference type="SMART" id="SM00486">
    <property type="entry name" value="POLBc"/>
    <property type="match status" value="1"/>
</dbReference>
<dbReference type="InterPro" id="IPR042087">
    <property type="entry name" value="DNA_pol_B_thumb"/>
</dbReference>
<keyword evidence="3 5" id="KW-0548">Nucleotidyltransferase</keyword>
<dbReference type="GO" id="GO:0051539">
    <property type="term" value="F:4 iron, 4 sulfur cluster binding"/>
    <property type="evidence" value="ECO:0007669"/>
    <property type="project" value="UniProtKB-KW"/>
</dbReference>
<dbReference type="GO" id="GO:0006287">
    <property type="term" value="P:base-excision repair, gap-filling"/>
    <property type="evidence" value="ECO:0007669"/>
    <property type="project" value="TreeGrafter"/>
</dbReference>
<evidence type="ECO:0000313" key="8">
    <source>
        <dbReference type="Ensembl" id="ENSAMEP00000014285.2"/>
    </source>
</evidence>
<dbReference type="FunFam" id="3.30.420.10:FF:000217">
    <property type="entry name" value="DNA polymerase epsilon catalytic subunit"/>
    <property type="match status" value="1"/>
</dbReference>
<evidence type="ECO:0000256" key="1">
    <source>
        <dbReference type="ARBA" id="ARBA00005755"/>
    </source>
</evidence>
<dbReference type="Proteomes" id="UP000008912">
    <property type="component" value="Unassembled WGS sequence"/>
</dbReference>
<dbReference type="STRING" id="9646.ENSAMEP00000014285"/>
<dbReference type="SUPFAM" id="SSF56672">
    <property type="entry name" value="DNA/RNA polymerases"/>
    <property type="match status" value="1"/>
</dbReference>
<dbReference type="GO" id="GO:0008310">
    <property type="term" value="F:single-stranded DNA 3'-5' DNA exonuclease activity"/>
    <property type="evidence" value="ECO:0007669"/>
    <property type="project" value="TreeGrafter"/>
</dbReference>
<evidence type="ECO:0000259" key="6">
    <source>
        <dbReference type="Pfam" id="PF03104"/>
    </source>
</evidence>
<dbReference type="InterPro" id="IPR055191">
    <property type="entry name" value="POL2_thumb"/>
</dbReference>
<dbReference type="Gene3D" id="3.30.420.10">
    <property type="entry name" value="Ribonuclease H-like superfamily/Ribonuclease H"/>
    <property type="match status" value="1"/>
</dbReference>
<dbReference type="Pfam" id="PF22634">
    <property type="entry name" value="POL2_thumb"/>
    <property type="match status" value="1"/>
</dbReference>
<keyword evidence="5" id="KW-0539">Nucleus</keyword>
<dbReference type="GO" id="GO:0006297">
    <property type="term" value="P:nucleotide-excision repair, DNA gap filling"/>
    <property type="evidence" value="ECO:0007669"/>
    <property type="project" value="TreeGrafter"/>
</dbReference>
<proteinExistence type="inferred from homology"/>
<dbReference type="Gene3D" id="3.90.1600.10">
    <property type="entry name" value="Palm domain of DNA polymerase"/>
    <property type="match status" value="1"/>
</dbReference>
<dbReference type="InParanoid" id="G1M4L8"/>
<dbReference type="SUPFAM" id="SSF53098">
    <property type="entry name" value="Ribonuclease H-like"/>
    <property type="match status" value="1"/>
</dbReference>
<dbReference type="InterPro" id="IPR029703">
    <property type="entry name" value="POL2"/>
</dbReference>
<evidence type="ECO:0000256" key="4">
    <source>
        <dbReference type="ARBA" id="ARBA00022932"/>
    </source>
</evidence>
<evidence type="ECO:0000256" key="2">
    <source>
        <dbReference type="ARBA" id="ARBA00022679"/>
    </source>
</evidence>
<dbReference type="InterPro" id="IPR043502">
    <property type="entry name" value="DNA/RNA_pol_sf"/>
</dbReference>
<dbReference type="FunFam" id="1.10.287.690:FF:000005">
    <property type="entry name" value="DNA polymerase epsilon catalytic subunit"/>
    <property type="match status" value="1"/>
</dbReference>
<reference evidence="8" key="3">
    <citation type="submission" date="2025-09" db="UniProtKB">
        <authorList>
            <consortium name="Ensembl"/>
        </authorList>
    </citation>
    <scope>IDENTIFICATION</scope>
</reference>
<evidence type="ECO:0000256" key="3">
    <source>
        <dbReference type="ARBA" id="ARBA00022695"/>
    </source>
</evidence>
<accession>G1M4L8</accession>
<protein>
    <recommendedName>
        <fullName evidence="5">DNA polymerase epsilon catalytic subunit</fullName>
        <ecNumber evidence="5">2.7.7.7</ecNumber>
    </recommendedName>
</protein>
<dbReference type="HOGENOM" id="CLU_000556_0_0_1"/>
<keyword evidence="5" id="KW-0411">Iron-sulfur</keyword>
<name>G1M4L8_AILME</name>
<keyword evidence="2 5" id="KW-0808">Transferase</keyword>
<keyword evidence="5" id="KW-0238">DNA-binding</keyword>
<dbReference type="GO" id="GO:0008270">
    <property type="term" value="F:zinc ion binding"/>
    <property type="evidence" value="ECO:0007669"/>
    <property type="project" value="UniProtKB-KW"/>
</dbReference>
<keyword evidence="5" id="KW-0004">4Fe-4S</keyword>
<dbReference type="eggNOG" id="KOG1798">
    <property type="taxonomic scope" value="Eukaryota"/>
</dbReference>
<dbReference type="PANTHER" id="PTHR10670:SF0">
    <property type="entry name" value="DNA POLYMERASE EPSILON CATALYTIC SUBUNIT A"/>
    <property type="match status" value="1"/>
</dbReference>
<dbReference type="Gene3D" id="1.10.132.60">
    <property type="entry name" value="DNA polymerase family B, C-terminal domain"/>
    <property type="match status" value="1"/>
</dbReference>
<dbReference type="GO" id="GO:0003887">
    <property type="term" value="F:DNA-directed DNA polymerase activity"/>
    <property type="evidence" value="ECO:0007669"/>
    <property type="project" value="UniProtKB-KW"/>
</dbReference>
<dbReference type="InterPro" id="IPR006133">
    <property type="entry name" value="DNA-dir_DNA_pol_B_exonuc"/>
</dbReference>
<dbReference type="Gene3D" id="1.10.287.690">
    <property type="entry name" value="Helix hairpin bin"/>
    <property type="match status" value="1"/>
</dbReference>
<keyword evidence="9" id="KW-1185">Reference proteome</keyword>
<comment type="subcellular location">
    <subcellularLocation>
        <location evidence="5">Nucleus</location>
    </subcellularLocation>
</comment>
<dbReference type="PANTHER" id="PTHR10670">
    <property type="entry name" value="DNA POLYMERASE EPSILON CATALYTIC SUBUNIT A"/>
    <property type="match status" value="1"/>
</dbReference>
<sequence length="657" mass="75246">CLIFGVKWEEEDLRNCMCARLSALIPRPFVEARAAIHGLSMYQEIGFQKDSQGEYKASQCIHMDCLRWVKRDSYLPVGSHNLKAAAKAKLGYDPVELDPEDMCRMATEQPQTLATYSVSDAVATYYLYMKYVHPFIFALCTIIPMEPDEVLRKGSGTLCEALLMVQAFHANIIFPNKQEQEFNKLTDDGHVLDSETYVGGHVEALESGVFRSDIPCRFRMNPAAFDFLLQRVEKTMRHAIEEEEKVPMEQVTNFQEVTLQGAARNHCHVPCLVDWLLSVACLLRICCRLPCGGAMPASRSEYHRIQHQLESEKFPPLTAEGPPRAFHELSREEQAKYEKRRLSDYCRKAYKKIHVTRVEERLTTVCQRENSFYVDTVRAFRDRRYEFKGLHKVWKKKLSAAMELGDAAEVKRCKNMEVLYDSLQLAHKCILNSFYGYVMRRGARWYSMEMAGIVCFTGANIITQARELIEQIGRPLELDTDGIWCVLPNSFPENFVIKTTSVKKPKVTISYPGAMLNIMVKEGFTNDQYQELTEPSSLTYVTRSENSIFFEVDGPYLAMILPASKEEGKKLKKRYAVFNEDGSLAELKGFEIKRRGELQLIKIFQSSVFEAFLKGSTLEEVYGSVAKVADYWLDVLYSKVRPPSSFPGCEGFWFPPL</sequence>
<dbReference type="GO" id="GO:0003677">
    <property type="term" value="F:DNA binding"/>
    <property type="evidence" value="ECO:0007669"/>
    <property type="project" value="UniProtKB-KW"/>
</dbReference>
<keyword evidence="4 5" id="KW-0239">DNA-directed DNA polymerase</keyword>